<dbReference type="Proteomes" id="UP001140513">
    <property type="component" value="Unassembled WGS sequence"/>
</dbReference>
<dbReference type="OrthoDB" id="10021397at2759"/>
<dbReference type="Pfam" id="PF07690">
    <property type="entry name" value="MFS_1"/>
    <property type="match status" value="1"/>
</dbReference>
<feature type="transmembrane region" description="Helical" evidence="6">
    <location>
        <begin position="93"/>
        <end position="111"/>
    </location>
</feature>
<comment type="caution">
    <text evidence="8">The sequence shown here is derived from an EMBL/GenBank/DDBJ whole genome shotgun (WGS) entry which is preliminary data.</text>
</comment>
<keyword evidence="4 6" id="KW-1133">Transmembrane helix</keyword>
<dbReference type="InterPro" id="IPR001958">
    <property type="entry name" value="Tet-R_TetA/multi-R_MdtG-like"/>
</dbReference>
<feature type="transmembrane region" description="Helical" evidence="6">
    <location>
        <begin position="522"/>
        <end position="544"/>
    </location>
</feature>
<dbReference type="AlphaFoldDB" id="A0A9W8XRF1"/>
<proteinExistence type="predicted"/>
<dbReference type="CDD" id="cd17502">
    <property type="entry name" value="MFS_Azr1_MDR_like"/>
    <property type="match status" value="1"/>
</dbReference>
<evidence type="ECO:0000256" key="3">
    <source>
        <dbReference type="ARBA" id="ARBA00022692"/>
    </source>
</evidence>
<dbReference type="InterPro" id="IPR036259">
    <property type="entry name" value="MFS_trans_sf"/>
</dbReference>
<evidence type="ECO:0000256" key="2">
    <source>
        <dbReference type="ARBA" id="ARBA00022448"/>
    </source>
</evidence>
<comment type="subcellular location">
    <subcellularLocation>
        <location evidence="1">Membrane</location>
        <topology evidence="1">Multi-pass membrane protein</topology>
    </subcellularLocation>
</comment>
<feature type="domain" description="Major facilitator superfamily (MFS) profile" evidence="7">
    <location>
        <begin position="58"/>
        <end position="557"/>
    </location>
</feature>
<keyword evidence="3 6" id="KW-0812">Transmembrane</keyword>
<dbReference type="PANTHER" id="PTHR23501:SF177">
    <property type="entry name" value="MAJOR FACILITATOR SUPERFAMILY (MFS) PROFILE DOMAIN-CONTAINING PROTEIN-RELATED"/>
    <property type="match status" value="1"/>
</dbReference>
<keyword evidence="5 6" id="KW-0472">Membrane</keyword>
<evidence type="ECO:0000256" key="4">
    <source>
        <dbReference type="ARBA" id="ARBA00022989"/>
    </source>
</evidence>
<feature type="transmembrane region" description="Helical" evidence="6">
    <location>
        <begin position="358"/>
        <end position="378"/>
    </location>
</feature>
<feature type="transmembrane region" description="Helical" evidence="6">
    <location>
        <begin position="123"/>
        <end position="142"/>
    </location>
</feature>
<feature type="transmembrane region" description="Helical" evidence="6">
    <location>
        <begin position="276"/>
        <end position="297"/>
    </location>
</feature>
<feature type="transmembrane region" description="Helical" evidence="6">
    <location>
        <begin position="318"/>
        <end position="338"/>
    </location>
</feature>
<dbReference type="PANTHER" id="PTHR23501">
    <property type="entry name" value="MAJOR FACILITATOR SUPERFAMILY"/>
    <property type="match status" value="1"/>
</dbReference>
<feature type="transmembrane region" description="Helical" evidence="6">
    <location>
        <begin position="251"/>
        <end position="270"/>
    </location>
</feature>
<feature type="transmembrane region" description="Helical" evidence="6">
    <location>
        <begin position="415"/>
        <end position="433"/>
    </location>
</feature>
<dbReference type="InterPro" id="IPR020846">
    <property type="entry name" value="MFS_dom"/>
</dbReference>
<gene>
    <name evidence="8" type="ORF">N0V89_004570</name>
</gene>
<reference evidence="8" key="1">
    <citation type="submission" date="2022-10" db="EMBL/GenBank/DDBJ databases">
        <title>Tapping the CABI collections for fungal endophytes: first genome assemblies for Collariella, Neodidymelliopsis, Ascochyta clinopodiicola, Didymella pomorum, Didymosphaeria variabile, Neocosmospora piperis and Neocucurbitaria cava.</title>
        <authorList>
            <person name="Hill R."/>
        </authorList>
    </citation>
    <scope>NUCLEOTIDE SEQUENCE</scope>
    <source>
        <strain evidence="8">IMI 356815</strain>
    </source>
</reference>
<dbReference type="SUPFAM" id="SSF103473">
    <property type="entry name" value="MFS general substrate transporter"/>
    <property type="match status" value="1"/>
</dbReference>
<dbReference type="InterPro" id="IPR011701">
    <property type="entry name" value="MFS"/>
</dbReference>
<feature type="transmembrane region" description="Helical" evidence="6">
    <location>
        <begin position="385"/>
        <end position="403"/>
    </location>
</feature>
<feature type="transmembrane region" description="Helical" evidence="6">
    <location>
        <begin position="211"/>
        <end position="231"/>
    </location>
</feature>
<dbReference type="PROSITE" id="PS50850">
    <property type="entry name" value="MFS"/>
    <property type="match status" value="1"/>
</dbReference>
<feature type="transmembrane region" description="Helical" evidence="6">
    <location>
        <begin position="55"/>
        <end position="81"/>
    </location>
</feature>
<evidence type="ECO:0000313" key="9">
    <source>
        <dbReference type="Proteomes" id="UP001140513"/>
    </source>
</evidence>
<dbReference type="GeneID" id="80908100"/>
<dbReference type="Gene3D" id="1.20.1250.20">
    <property type="entry name" value="MFS general substrate transporter like domains"/>
    <property type="match status" value="1"/>
</dbReference>
<organism evidence="8 9">
    <name type="scientific">Didymosphaeria variabile</name>
    <dbReference type="NCBI Taxonomy" id="1932322"/>
    <lineage>
        <taxon>Eukaryota</taxon>
        <taxon>Fungi</taxon>
        <taxon>Dikarya</taxon>
        <taxon>Ascomycota</taxon>
        <taxon>Pezizomycotina</taxon>
        <taxon>Dothideomycetes</taxon>
        <taxon>Pleosporomycetidae</taxon>
        <taxon>Pleosporales</taxon>
        <taxon>Massarineae</taxon>
        <taxon>Didymosphaeriaceae</taxon>
        <taxon>Didymosphaeria</taxon>
    </lineage>
</organism>
<evidence type="ECO:0000259" key="7">
    <source>
        <dbReference type="PROSITE" id="PS50850"/>
    </source>
</evidence>
<evidence type="ECO:0000256" key="1">
    <source>
        <dbReference type="ARBA" id="ARBA00004141"/>
    </source>
</evidence>
<evidence type="ECO:0000256" key="6">
    <source>
        <dbReference type="SAM" id="Phobius"/>
    </source>
</evidence>
<dbReference type="PRINTS" id="PR01035">
    <property type="entry name" value="TCRTETA"/>
</dbReference>
<keyword evidence="9" id="KW-1185">Reference proteome</keyword>
<dbReference type="EMBL" id="JAPEUX010000003">
    <property type="protein sequence ID" value="KAJ4356536.1"/>
    <property type="molecule type" value="Genomic_DNA"/>
</dbReference>
<accession>A0A9W8XRF1</accession>
<keyword evidence="2" id="KW-0813">Transport</keyword>
<feature type="transmembrane region" description="Helical" evidence="6">
    <location>
        <begin position="180"/>
        <end position="199"/>
    </location>
</feature>
<evidence type="ECO:0000256" key="5">
    <source>
        <dbReference type="ARBA" id="ARBA00023136"/>
    </source>
</evidence>
<dbReference type="GO" id="GO:0022857">
    <property type="term" value="F:transmembrane transporter activity"/>
    <property type="evidence" value="ECO:0007669"/>
    <property type="project" value="InterPro"/>
</dbReference>
<evidence type="ECO:0000313" key="8">
    <source>
        <dbReference type="EMBL" id="KAJ4356536.1"/>
    </source>
</evidence>
<feature type="transmembrane region" description="Helical" evidence="6">
    <location>
        <begin position="148"/>
        <end position="173"/>
    </location>
</feature>
<dbReference type="RefSeq" id="XP_056073662.1">
    <property type="nucleotide sequence ID" value="XM_056213354.1"/>
</dbReference>
<sequence length="557" mass="59717">MDSIELEARNVVPATSVAAQNAVTDGSKDDSRETASIITIATASPQYQHPKGIRLIILTLGLMISILLAALDFSIIATAIPTITSEFGSIANIAWYGSAYSITNGAFKLVWGKAYQYFPLKRVFMLAVAIFELGNIICGASKSSEVLIMGRVVAGLGGGGLMTGAFIIIAISVEDKYRAAYMGVVSATFGISSVAGPLLGGGLTDSVGWRWCFWISLPIGGLAVAIMTLTFRSPIVIRDMKLRERIIGLDLNGGCLVTSFLSCFVLGMHFSGTHPWSSPTVWGSLVGSVLSFLAFIYNEYKMRDKAMVHAHLIKKWDVCLNLMYAFFLSGMFFPLQYMLPVQFQSVDATSASQSGIRLIPLILAVSVFTAFSNGALTWWRHHQPFLLVGAFLGTAGTATIYSVNAPASTREWLGFELLTGMGVGLALQIPMIYNQALVPRNDIPSVTSLTLFTENLGTTLFVAACEASFQQGLVAHLKKSLPSLDPHDVVNAGATQIRNLFHGGDLDMVLGSYLHGCRVSHLITLSCGVVACMVSVGAAGPTVVRMVMEKWGKSHAG</sequence>
<protein>
    <recommendedName>
        <fullName evidence="7">Major facilitator superfamily (MFS) profile domain-containing protein</fullName>
    </recommendedName>
</protein>
<dbReference type="GO" id="GO:0005886">
    <property type="term" value="C:plasma membrane"/>
    <property type="evidence" value="ECO:0007669"/>
    <property type="project" value="TreeGrafter"/>
</dbReference>
<name>A0A9W8XRF1_9PLEO</name>